<dbReference type="PANTHER" id="PTHR43684:SF1">
    <property type="entry name" value="ENOYL-COA DELTA ISOMERASE 2"/>
    <property type="match status" value="1"/>
</dbReference>
<evidence type="ECO:0000256" key="3">
    <source>
        <dbReference type="ARBA" id="ARBA00023235"/>
    </source>
</evidence>
<dbReference type="InterPro" id="IPR051053">
    <property type="entry name" value="ECH/Chromodomain_protein"/>
</dbReference>
<dbReference type="Proteomes" id="UP000653472">
    <property type="component" value="Unassembled WGS sequence"/>
</dbReference>
<dbReference type="RefSeq" id="WP_168148655.1">
    <property type="nucleotide sequence ID" value="NZ_JAAVXB010000007.1"/>
</dbReference>
<keyword evidence="2" id="KW-0576">Peroxisome</keyword>
<dbReference type="SUPFAM" id="SSF52096">
    <property type="entry name" value="ClpP/crotonase"/>
    <property type="match status" value="1"/>
</dbReference>
<organism evidence="4 5">
    <name type="scientific">Solimonas marina</name>
    <dbReference type="NCBI Taxonomy" id="2714601"/>
    <lineage>
        <taxon>Bacteria</taxon>
        <taxon>Pseudomonadati</taxon>
        <taxon>Pseudomonadota</taxon>
        <taxon>Gammaproteobacteria</taxon>
        <taxon>Nevskiales</taxon>
        <taxon>Nevskiaceae</taxon>
        <taxon>Solimonas</taxon>
    </lineage>
</organism>
<reference evidence="4" key="1">
    <citation type="submission" date="2020-03" db="EMBL/GenBank/DDBJ databases">
        <title>Solimonas marina sp. nov., isolated from deep seawater of the Pacific Ocean.</title>
        <authorList>
            <person name="Liu X."/>
            <person name="Lai Q."/>
            <person name="Sun F."/>
            <person name="Gai Y."/>
            <person name="Li G."/>
            <person name="Shao Z."/>
        </authorList>
    </citation>
    <scope>NUCLEOTIDE SEQUENCE</scope>
    <source>
        <strain evidence="4">C16B3</strain>
    </source>
</reference>
<accession>A0A969WAG0</accession>
<keyword evidence="5" id="KW-1185">Reference proteome</keyword>
<comment type="subcellular location">
    <subcellularLocation>
        <location evidence="1">Peroxisome</location>
    </subcellularLocation>
</comment>
<dbReference type="Pfam" id="PF00378">
    <property type="entry name" value="ECH_1"/>
    <property type="match status" value="1"/>
</dbReference>
<dbReference type="InterPro" id="IPR001753">
    <property type="entry name" value="Enoyl-CoA_hydra/iso"/>
</dbReference>
<evidence type="ECO:0000313" key="4">
    <source>
        <dbReference type="EMBL" id="NKF23337.1"/>
    </source>
</evidence>
<dbReference type="EMBL" id="JAAVXB010000007">
    <property type="protein sequence ID" value="NKF23337.1"/>
    <property type="molecule type" value="Genomic_DNA"/>
</dbReference>
<evidence type="ECO:0000256" key="1">
    <source>
        <dbReference type="ARBA" id="ARBA00004275"/>
    </source>
</evidence>
<name>A0A969WAG0_9GAMM</name>
<dbReference type="Gene3D" id="3.90.226.10">
    <property type="entry name" value="2-enoyl-CoA Hydratase, Chain A, domain 1"/>
    <property type="match status" value="1"/>
</dbReference>
<protein>
    <submittedName>
        <fullName evidence="4">Enoyl-CoA hydratase</fullName>
    </submittedName>
</protein>
<sequence>MSTEHIVTELRDRILTIRLNRADKKNAISSAMYAAMADALVAANDNADVRVVMFVGTDGCFCSGNDLGDFLNSPGNASGNVIARFMQAVTDLSKPAVAAVQGPAVGIGTTLLLHCDLVYAGEKTRFQLPFVNIGICPEFGSSMMMPAIMGHPRAAELLLLGEMFSAAKAREYGLINDVKADDEVIAYARAQALKLAAQPPNAMRTTKALLKRWTREQLKDVIGVEINHFGPMLTQPEAREALTAFMQKRKPDFSSFS</sequence>
<evidence type="ECO:0000256" key="2">
    <source>
        <dbReference type="ARBA" id="ARBA00023140"/>
    </source>
</evidence>
<keyword evidence="3" id="KW-0413">Isomerase</keyword>
<dbReference type="PANTHER" id="PTHR43684">
    <property type="match status" value="1"/>
</dbReference>
<dbReference type="GO" id="GO:0004165">
    <property type="term" value="F:delta(3)-delta(2)-enoyl-CoA isomerase activity"/>
    <property type="evidence" value="ECO:0007669"/>
    <property type="project" value="UniProtKB-ARBA"/>
</dbReference>
<comment type="caution">
    <text evidence="4">The sequence shown here is derived from an EMBL/GenBank/DDBJ whole genome shotgun (WGS) entry which is preliminary data.</text>
</comment>
<dbReference type="InterPro" id="IPR029045">
    <property type="entry name" value="ClpP/crotonase-like_dom_sf"/>
</dbReference>
<evidence type="ECO:0000313" key="5">
    <source>
        <dbReference type="Proteomes" id="UP000653472"/>
    </source>
</evidence>
<proteinExistence type="predicted"/>
<gene>
    <name evidence="4" type="ORF">G7Y82_13530</name>
</gene>
<dbReference type="AlphaFoldDB" id="A0A969WAG0"/>
<dbReference type="CDD" id="cd06558">
    <property type="entry name" value="crotonase-like"/>
    <property type="match status" value="1"/>
</dbReference>